<evidence type="ECO:0000313" key="6">
    <source>
        <dbReference type="EMBL" id="CAH0391007.1"/>
    </source>
</evidence>
<gene>
    <name evidence="6" type="ORF">BEMITA_LOCUS9670</name>
</gene>
<dbReference type="AlphaFoldDB" id="A0A9P0AG16"/>
<dbReference type="Gene3D" id="3.40.50.1820">
    <property type="entry name" value="alpha/beta hydrolase"/>
    <property type="match status" value="1"/>
</dbReference>
<dbReference type="InterPro" id="IPR029058">
    <property type="entry name" value="AB_hydrolase_fold"/>
</dbReference>
<feature type="domain" description="Carboxylesterase type B" evidence="5">
    <location>
        <begin position="49"/>
        <end position="211"/>
    </location>
</feature>
<organism evidence="6 7">
    <name type="scientific">Bemisia tabaci</name>
    <name type="common">Sweetpotato whitefly</name>
    <name type="synonym">Aleurodes tabaci</name>
    <dbReference type="NCBI Taxonomy" id="7038"/>
    <lineage>
        <taxon>Eukaryota</taxon>
        <taxon>Metazoa</taxon>
        <taxon>Ecdysozoa</taxon>
        <taxon>Arthropoda</taxon>
        <taxon>Hexapoda</taxon>
        <taxon>Insecta</taxon>
        <taxon>Pterygota</taxon>
        <taxon>Neoptera</taxon>
        <taxon>Paraneoptera</taxon>
        <taxon>Hemiptera</taxon>
        <taxon>Sternorrhyncha</taxon>
        <taxon>Aleyrodoidea</taxon>
        <taxon>Aleyrodidae</taxon>
        <taxon>Aleyrodinae</taxon>
        <taxon>Bemisia</taxon>
    </lineage>
</organism>
<dbReference type="Pfam" id="PF00135">
    <property type="entry name" value="COesterase"/>
    <property type="match status" value="1"/>
</dbReference>
<protein>
    <recommendedName>
        <fullName evidence="5">Carboxylesterase type B domain-containing protein</fullName>
    </recommendedName>
</protein>
<dbReference type="PANTHER" id="PTHR43142:SF1">
    <property type="entry name" value="CARBOXYLIC ESTER HYDROLASE"/>
    <property type="match status" value="1"/>
</dbReference>
<proteinExistence type="inferred from homology"/>
<dbReference type="SUPFAM" id="SSF53474">
    <property type="entry name" value="alpha/beta-Hydrolases"/>
    <property type="match status" value="1"/>
</dbReference>
<evidence type="ECO:0000256" key="4">
    <source>
        <dbReference type="ARBA" id="ARBA00023180"/>
    </source>
</evidence>
<evidence type="ECO:0000313" key="7">
    <source>
        <dbReference type="Proteomes" id="UP001152759"/>
    </source>
</evidence>
<evidence type="ECO:0000256" key="1">
    <source>
        <dbReference type="ARBA" id="ARBA00005964"/>
    </source>
</evidence>
<dbReference type="GO" id="GO:0052689">
    <property type="term" value="F:carboxylic ester hydrolase activity"/>
    <property type="evidence" value="ECO:0007669"/>
    <property type="project" value="UniProtKB-KW"/>
</dbReference>
<evidence type="ECO:0000256" key="3">
    <source>
        <dbReference type="ARBA" id="ARBA00022801"/>
    </source>
</evidence>
<keyword evidence="7" id="KW-1185">Reference proteome</keyword>
<accession>A0A9P0AG16</accession>
<keyword evidence="3" id="KW-0378">Hydrolase</keyword>
<sequence length="234" mass="26743">MALVILCLEGDDIAKPLMDIPSPEYAENERNALTELDENWLEIAPHLLDFAHTVPQDDHKEYSAEIRLQYFGNRSVSPETFENLIQVVGDRLYMVGIQQAVRFQAAANKSPVYLLHFASPIEKSLSTKFCSSTKNYGVSHADDLGYILQTSWGQPWKSKEEWAKSRLLINVWLSFAKTGVPSVGSTEWLPVSRNIKRTGDIDYVKINSYKDVESMKKPSLNFYEFWTSFAYSPY</sequence>
<name>A0A9P0AG16_BEMTA</name>
<keyword evidence="2" id="KW-0719">Serine esterase</keyword>
<evidence type="ECO:0000256" key="2">
    <source>
        <dbReference type="ARBA" id="ARBA00022487"/>
    </source>
</evidence>
<dbReference type="Proteomes" id="UP001152759">
    <property type="component" value="Chromosome 5"/>
</dbReference>
<dbReference type="EMBL" id="OU963866">
    <property type="protein sequence ID" value="CAH0391007.1"/>
    <property type="molecule type" value="Genomic_DNA"/>
</dbReference>
<reference evidence="6" key="1">
    <citation type="submission" date="2021-12" db="EMBL/GenBank/DDBJ databases">
        <authorList>
            <person name="King R."/>
        </authorList>
    </citation>
    <scope>NUCLEOTIDE SEQUENCE</scope>
</reference>
<evidence type="ECO:0000259" key="5">
    <source>
        <dbReference type="Pfam" id="PF00135"/>
    </source>
</evidence>
<comment type="similarity">
    <text evidence="1">Belongs to the type-B carboxylesterase/lipase family.</text>
</comment>
<dbReference type="PANTHER" id="PTHR43142">
    <property type="entry name" value="CARBOXYLIC ESTER HYDROLASE"/>
    <property type="match status" value="1"/>
</dbReference>
<dbReference type="InterPro" id="IPR002018">
    <property type="entry name" value="CarbesteraseB"/>
</dbReference>
<keyword evidence="4" id="KW-0325">Glycoprotein</keyword>